<feature type="transmembrane region" description="Helical" evidence="10">
    <location>
        <begin position="246"/>
        <end position="266"/>
    </location>
</feature>
<dbReference type="Pfam" id="PF04161">
    <property type="entry name" value="Arv1"/>
    <property type="match status" value="1"/>
</dbReference>
<evidence type="ECO:0000256" key="1">
    <source>
        <dbReference type="ARBA" id="ARBA00004477"/>
    </source>
</evidence>
<dbReference type="AlphaFoldDB" id="A0A212EMF1"/>
<evidence type="ECO:0000256" key="5">
    <source>
        <dbReference type="ARBA" id="ARBA00022824"/>
    </source>
</evidence>
<dbReference type="GO" id="GO:0005794">
    <property type="term" value="C:Golgi apparatus"/>
    <property type="evidence" value="ECO:0007669"/>
    <property type="project" value="TreeGrafter"/>
</dbReference>
<keyword evidence="3 10" id="KW-0813">Transport</keyword>
<evidence type="ECO:0000313" key="12">
    <source>
        <dbReference type="Proteomes" id="UP000007151"/>
    </source>
</evidence>
<dbReference type="EMBL" id="AGBW02013845">
    <property type="protein sequence ID" value="OWR42663.1"/>
    <property type="molecule type" value="Genomic_DNA"/>
</dbReference>
<comment type="similarity">
    <text evidence="2 10">Belongs to the ARV1 family.</text>
</comment>
<feature type="transmembrane region" description="Helical" evidence="10">
    <location>
        <begin position="220"/>
        <end position="241"/>
    </location>
</feature>
<keyword evidence="7 10" id="KW-0445">Lipid transport</keyword>
<dbReference type="GO" id="GO:0005789">
    <property type="term" value="C:endoplasmic reticulum membrane"/>
    <property type="evidence" value="ECO:0007669"/>
    <property type="project" value="UniProtKB-SubCell"/>
</dbReference>
<proteinExistence type="inferred from homology"/>
<gene>
    <name evidence="11" type="ORF">KGM_209293</name>
</gene>
<dbReference type="Proteomes" id="UP000007151">
    <property type="component" value="Unassembled WGS sequence"/>
</dbReference>
<keyword evidence="9 10" id="KW-0472">Membrane</keyword>
<feature type="transmembrane region" description="Helical" evidence="10">
    <location>
        <begin position="189"/>
        <end position="208"/>
    </location>
</feature>
<keyword evidence="4 10" id="KW-0812">Transmembrane</keyword>
<protein>
    <recommendedName>
        <fullName evidence="10">Protein ARV</fullName>
    </recommendedName>
</protein>
<name>A0A212EMF1_DANPL</name>
<evidence type="ECO:0000256" key="2">
    <source>
        <dbReference type="ARBA" id="ARBA00009187"/>
    </source>
</evidence>
<evidence type="ECO:0000256" key="6">
    <source>
        <dbReference type="ARBA" id="ARBA00022989"/>
    </source>
</evidence>
<keyword evidence="5 10" id="KW-0256">Endoplasmic reticulum</keyword>
<evidence type="ECO:0000313" key="11">
    <source>
        <dbReference type="EMBL" id="OWR42663.1"/>
    </source>
</evidence>
<accession>A0A212EMF1</accession>
<feature type="transmembrane region" description="Helical" evidence="10">
    <location>
        <begin position="152"/>
        <end position="177"/>
    </location>
</feature>
<evidence type="ECO:0000256" key="10">
    <source>
        <dbReference type="RuleBase" id="RU368065"/>
    </source>
</evidence>
<evidence type="ECO:0000256" key="7">
    <source>
        <dbReference type="ARBA" id="ARBA00023055"/>
    </source>
</evidence>
<dbReference type="eggNOG" id="KOG3134">
    <property type="taxonomic scope" value="Eukaryota"/>
</dbReference>
<comment type="subcellular location">
    <subcellularLocation>
        <location evidence="1 10">Endoplasmic reticulum membrane</location>
        <topology evidence="1 10">Multi-pass membrane protein</topology>
    </subcellularLocation>
</comment>
<sequence length="275" mass="32003">MENRYKCVNCGAAAGALYRTYGPSVLKLTKCDTCKGLVDKYIEYDSVIVMIDLVLMSKAAQRHIIYNTDFKIYWKLFIILMMLETYGVWKNDSLFNIVVTTVCDIRNKYTLNTTHISLPIDFSLPESYQSKCRGWEIEDRDAVDLFIWEKNFYIQFISTFIGIVIFIVSVHVTMSILRKSNYEVSIKRIIQCFSLSQTSLLLTLPMLVWGHTDTPHTRLLHYTLVFGYSLVLYYNVFYVLYQGPKIFIVVALLMSNCLKYLATFHATPMIRQLLK</sequence>
<dbReference type="InParanoid" id="A0A212EMF1"/>
<keyword evidence="6 10" id="KW-1133">Transmembrane helix</keyword>
<dbReference type="InterPro" id="IPR007290">
    <property type="entry name" value="Arv1"/>
</dbReference>
<dbReference type="PANTHER" id="PTHR14467:SF0">
    <property type="entry name" value="PROTEIN ARV1"/>
    <property type="match status" value="1"/>
</dbReference>
<dbReference type="PANTHER" id="PTHR14467">
    <property type="entry name" value="ARV1"/>
    <property type="match status" value="1"/>
</dbReference>
<dbReference type="FunCoup" id="A0A212EMF1">
    <property type="interactions" value="859"/>
</dbReference>
<dbReference type="KEGG" id="dpl:KGM_209293"/>
<evidence type="ECO:0000256" key="3">
    <source>
        <dbReference type="ARBA" id="ARBA00022448"/>
    </source>
</evidence>
<keyword evidence="12" id="KW-1185">Reference proteome</keyword>
<dbReference type="GO" id="GO:0006665">
    <property type="term" value="P:sphingolipid metabolic process"/>
    <property type="evidence" value="ECO:0007669"/>
    <property type="project" value="TreeGrafter"/>
</dbReference>
<dbReference type="STRING" id="278856.A0A212EMF1"/>
<keyword evidence="8 10" id="KW-0443">Lipid metabolism</keyword>
<dbReference type="GO" id="GO:0032541">
    <property type="term" value="C:cortical endoplasmic reticulum"/>
    <property type="evidence" value="ECO:0007669"/>
    <property type="project" value="TreeGrafter"/>
</dbReference>
<reference evidence="11 12" key="1">
    <citation type="journal article" date="2011" name="Cell">
        <title>The monarch butterfly genome yields insights into long-distance migration.</title>
        <authorList>
            <person name="Zhan S."/>
            <person name="Merlin C."/>
            <person name="Boore J.L."/>
            <person name="Reppert S.M."/>
        </authorList>
    </citation>
    <scope>NUCLEOTIDE SEQUENCE [LARGE SCALE GENOMIC DNA]</scope>
    <source>
        <strain evidence="11">F-2</strain>
    </source>
</reference>
<evidence type="ECO:0000256" key="9">
    <source>
        <dbReference type="ARBA" id="ARBA00023136"/>
    </source>
</evidence>
<dbReference type="GO" id="GO:0016125">
    <property type="term" value="P:sterol metabolic process"/>
    <property type="evidence" value="ECO:0007669"/>
    <property type="project" value="UniProtKB-UniRule"/>
</dbReference>
<comment type="function">
    <text evidence="10">Mediator of sterol homeostasis involved in sterol uptake, trafficking and distribution into membranes.</text>
</comment>
<evidence type="ECO:0000256" key="4">
    <source>
        <dbReference type="ARBA" id="ARBA00022692"/>
    </source>
</evidence>
<evidence type="ECO:0000256" key="8">
    <source>
        <dbReference type="ARBA" id="ARBA00023098"/>
    </source>
</evidence>
<dbReference type="GO" id="GO:0097036">
    <property type="term" value="P:regulation of plasma membrane sterol distribution"/>
    <property type="evidence" value="ECO:0007669"/>
    <property type="project" value="UniProtKB-UniRule"/>
</dbReference>
<comment type="caution">
    <text evidence="11">The sequence shown here is derived from an EMBL/GenBank/DDBJ whole genome shotgun (WGS) entry which is preliminary data.</text>
</comment>
<dbReference type="GO" id="GO:0032366">
    <property type="term" value="P:intracellular sterol transport"/>
    <property type="evidence" value="ECO:0007669"/>
    <property type="project" value="UniProtKB-UniRule"/>
</dbReference>
<feature type="transmembrane region" description="Helical" evidence="10">
    <location>
        <begin position="72"/>
        <end position="89"/>
    </location>
</feature>
<organism evidence="11 12">
    <name type="scientific">Danaus plexippus plexippus</name>
    <dbReference type="NCBI Taxonomy" id="278856"/>
    <lineage>
        <taxon>Eukaryota</taxon>
        <taxon>Metazoa</taxon>
        <taxon>Ecdysozoa</taxon>
        <taxon>Arthropoda</taxon>
        <taxon>Hexapoda</taxon>
        <taxon>Insecta</taxon>
        <taxon>Pterygota</taxon>
        <taxon>Neoptera</taxon>
        <taxon>Endopterygota</taxon>
        <taxon>Lepidoptera</taxon>
        <taxon>Glossata</taxon>
        <taxon>Ditrysia</taxon>
        <taxon>Papilionoidea</taxon>
        <taxon>Nymphalidae</taxon>
        <taxon>Danainae</taxon>
        <taxon>Danaini</taxon>
        <taxon>Danaina</taxon>
        <taxon>Danaus</taxon>
        <taxon>Danaus</taxon>
    </lineage>
</organism>